<dbReference type="EMBL" id="JAPMOS010000065">
    <property type="protein sequence ID" value="KAJ4456614.1"/>
    <property type="molecule type" value="Genomic_DNA"/>
</dbReference>
<keyword evidence="2" id="KW-1185">Reference proteome</keyword>
<evidence type="ECO:0000313" key="2">
    <source>
        <dbReference type="Proteomes" id="UP001141327"/>
    </source>
</evidence>
<accession>A0ABQ8UBE5</accession>
<organism evidence="1 2">
    <name type="scientific">Paratrimastix pyriformis</name>
    <dbReference type="NCBI Taxonomy" id="342808"/>
    <lineage>
        <taxon>Eukaryota</taxon>
        <taxon>Metamonada</taxon>
        <taxon>Preaxostyla</taxon>
        <taxon>Paratrimastigidae</taxon>
        <taxon>Paratrimastix</taxon>
    </lineage>
</organism>
<comment type="caution">
    <text evidence="1">The sequence shown here is derived from an EMBL/GenBank/DDBJ whole genome shotgun (WGS) entry which is preliminary data.</text>
</comment>
<evidence type="ECO:0000313" key="1">
    <source>
        <dbReference type="EMBL" id="KAJ4456614.1"/>
    </source>
</evidence>
<gene>
    <name evidence="1" type="ORF">PAPYR_8094</name>
</gene>
<protein>
    <submittedName>
        <fullName evidence="1">Uncharacterized protein</fullName>
    </submittedName>
</protein>
<proteinExistence type="predicted"/>
<sequence length="481" mass="51675">MTLGPDIESSRVPLGRVTKIGRRAAGFGMESSVHRNSGHSPGPSANSMVAQFQSFLQTRLRNHLTTQAYNDLIEYSNMGDAALQDLASSNSGDLMDVFKINRACAVSLNYWLQHFPQAPAAATPPNAIAARPAEAPPVAAAVTLPAAEQVPVVMLYLFPFAGEQTSSSCRVFASAATQSGFYGQIEPRMALLVLQSGTVEMYHRFTLLLAQFLGYVPLSADASLQLPANPYTHFVARGDPISGGPRNLELYACHVLQALFNADANPKAVEGGMALAAHPWVRHQEVGTLIHTVYHQDLPIGWNRAAVPPRAILHFPRQPAPAAPGPLIFRPDPVFADGRRAPLSPTSPNANSYLISEATVGPGRLDGTLEQLHRHASLLLAQKSAYFNPVSSSRRPESPAAYPKERPLPELPLTRLIPLLFLVLTIGDHPQESAKLIEDFNKAVQDASFGFGQYLAAGRIGLLLLPIPPVPDGETSAAPPS</sequence>
<reference evidence="1" key="1">
    <citation type="journal article" date="2022" name="bioRxiv">
        <title>Genomics of Preaxostyla Flagellates Illuminates Evolutionary Transitions and the Path Towards Mitochondrial Loss.</title>
        <authorList>
            <person name="Novak L.V.F."/>
            <person name="Treitli S.C."/>
            <person name="Pyrih J."/>
            <person name="Halakuc P."/>
            <person name="Pipaliya S.V."/>
            <person name="Vacek V."/>
            <person name="Brzon O."/>
            <person name="Soukal P."/>
            <person name="Eme L."/>
            <person name="Dacks J.B."/>
            <person name="Karnkowska A."/>
            <person name="Elias M."/>
            <person name="Hampl V."/>
        </authorList>
    </citation>
    <scope>NUCLEOTIDE SEQUENCE</scope>
    <source>
        <strain evidence="1">RCP-MX</strain>
    </source>
</reference>
<name>A0ABQ8UBE5_9EUKA</name>
<dbReference type="Proteomes" id="UP001141327">
    <property type="component" value="Unassembled WGS sequence"/>
</dbReference>